<comment type="similarity">
    <text evidence="2 11">Belongs to the class-II aminoacyl-tRNA synthetase family.</text>
</comment>
<evidence type="ECO:0000256" key="5">
    <source>
        <dbReference type="ARBA" id="ARBA00022598"/>
    </source>
</evidence>
<evidence type="ECO:0000256" key="6">
    <source>
        <dbReference type="ARBA" id="ARBA00022741"/>
    </source>
</evidence>
<dbReference type="InterPro" id="IPR006194">
    <property type="entry name" value="Gly-tRNA-synth_heterodimer"/>
</dbReference>
<dbReference type="AlphaFoldDB" id="A0A2W5NET3"/>
<dbReference type="GO" id="GO:0004820">
    <property type="term" value="F:glycine-tRNA ligase activity"/>
    <property type="evidence" value="ECO:0007669"/>
    <property type="project" value="UniProtKB-UniRule"/>
</dbReference>
<dbReference type="Pfam" id="PF05746">
    <property type="entry name" value="DALR_1"/>
    <property type="match status" value="1"/>
</dbReference>
<dbReference type="NCBIfam" id="TIGR00211">
    <property type="entry name" value="glyS"/>
    <property type="match status" value="1"/>
</dbReference>
<evidence type="ECO:0000256" key="3">
    <source>
        <dbReference type="ARBA" id="ARBA00011209"/>
    </source>
</evidence>
<evidence type="ECO:0000313" key="14">
    <source>
        <dbReference type="Proteomes" id="UP000249185"/>
    </source>
</evidence>
<protein>
    <recommendedName>
        <fullName evidence="11">Glycine--tRNA ligase beta subunit</fullName>
        <ecNumber evidence="11">6.1.1.14</ecNumber>
    </recommendedName>
    <alternativeName>
        <fullName evidence="11">Glycyl-tRNA synthetase beta subunit</fullName>
        <shortName evidence="11">GlyRS</shortName>
    </alternativeName>
</protein>
<evidence type="ECO:0000256" key="2">
    <source>
        <dbReference type="ARBA" id="ARBA00008226"/>
    </source>
</evidence>
<dbReference type="PANTHER" id="PTHR30075">
    <property type="entry name" value="GLYCYL-TRNA SYNTHETASE"/>
    <property type="match status" value="1"/>
</dbReference>
<evidence type="ECO:0000256" key="7">
    <source>
        <dbReference type="ARBA" id="ARBA00022840"/>
    </source>
</evidence>
<keyword evidence="5 11" id="KW-0436">Ligase</keyword>
<keyword evidence="8 11" id="KW-0648">Protein biosynthesis</keyword>
<evidence type="ECO:0000256" key="1">
    <source>
        <dbReference type="ARBA" id="ARBA00004496"/>
    </source>
</evidence>
<proteinExistence type="inferred from homology"/>
<reference evidence="13 14" key="1">
    <citation type="submission" date="2017-08" db="EMBL/GenBank/DDBJ databases">
        <title>Infants hospitalized years apart are colonized by the same room-sourced microbial strains.</title>
        <authorList>
            <person name="Brooks B."/>
            <person name="Olm M.R."/>
            <person name="Firek B.A."/>
            <person name="Baker R."/>
            <person name="Thomas B.C."/>
            <person name="Morowitz M.J."/>
            <person name="Banfield J.F."/>
        </authorList>
    </citation>
    <scope>NUCLEOTIDE SEQUENCE [LARGE SCALE GENOMIC DNA]</scope>
    <source>
        <strain evidence="13">S2_005_002_R2_34</strain>
    </source>
</reference>
<keyword evidence="6 11" id="KW-0547">Nucleotide-binding</keyword>
<dbReference type="Pfam" id="PF02092">
    <property type="entry name" value="tRNA_synt_2f"/>
    <property type="match status" value="1"/>
</dbReference>
<evidence type="ECO:0000256" key="8">
    <source>
        <dbReference type="ARBA" id="ARBA00022917"/>
    </source>
</evidence>
<accession>A0A2W5NET3</accession>
<comment type="catalytic activity">
    <reaction evidence="10 11">
        <text>tRNA(Gly) + glycine + ATP = glycyl-tRNA(Gly) + AMP + diphosphate</text>
        <dbReference type="Rhea" id="RHEA:16013"/>
        <dbReference type="Rhea" id="RHEA-COMP:9664"/>
        <dbReference type="Rhea" id="RHEA-COMP:9683"/>
        <dbReference type="ChEBI" id="CHEBI:30616"/>
        <dbReference type="ChEBI" id="CHEBI:33019"/>
        <dbReference type="ChEBI" id="CHEBI:57305"/>
        <dbReference type="ChEBI" id="CHEBI:78442"/>
        <dbReference type="ChEBI" id="CHEBI:78522"/>
        <dbReference type="ChEBI" id="CHEBI:456215"/>
        <dbReference type="EC" id="6.1.1.14"/>
    </reaction>
</comment>
<dbReference type="SUPFAM" id="SSF109604">
    <property type="entry name" value="HD-domain/PDEase-like"/>
    <property type="match status" value="1"/>
</dbReference>
<evidence type="ECO:0000256" key="11">
    <source>
        <dbReference type="HAMAP-Rule" id="MF_00255"/>
    </source>
</evidence>
<evidence type="ECO:0000256" key="9">
    <source>
        <dbReference type="ARBA" id="ARBA00023146"/>
    </source>
</evidence>
<feature type="domain" description="DALR anticodon binding" evidence="12">
    <location>
        <begin position="636"/>
        <end position="741"/>
    </location>
</feature>
<evidence type="ECO:0000256" key="4">
    <source>
        <dbReference type="ARBA" id="ARBA00022490"/>
    </source>
</evidence>
<dbReference type="PROSITE" id="PS50861">
    <property type="entry name" value="AA_TRNA_LIGASE_II_GLYAB"/>
    <property type="match status" value="1"/>
</dbReference>
<comment type="caution">
    <text evidence="13">The sequence shown here is derived from an EMBL/GenBank/DDBJ whole genome shotgun (WGS) entry which is preliminary data.</text>
</comment>
<dbReference type="GO" id="GO:0006426">
    <property type="term" value="P:glycyl-tRNA aminoacylation"/>
    <property type="evidence" value="ECO:0007669"/>
    <property type="project" value="UniProtKB-UniRule"/>
</dbReference>
<dbReference type="InterPro" id="IPR008909">
    <property type="entry name" value="DALR_anticod-bd"/>
</dbReference>
<dbReference type="GO" id="GO:0005524">
    <property type="term" value="F:ATP binding"/>
    <property type="evidence" value="ECO:0007669"/>
    <property type="project" value="UniProtKB-UniRule"/>
</dbReference>
<dbReference type="EC" id="6.1.1.14" evidence="11"/>
<sequence length="750" mass="81545">MPDLLLELFSEEIPARMQGKAAEDLRRLVTDGLVERGLTYGHAAAFATPRRLTLAIEGLAERSALRREERKGPRADAPAKAREGFLRAIGAPEAEAAAMAAGPVEAIAIPGVRVELRAEKKAEVFFALIERPGREAAEIVAETVEAVIRAFPWPKSMRWGAGTLRWVRPLRSILCVLTTEAGAEVVPFEIDGIPAGNLSRGHRFMAPDAFAVSSFEDYEAKLSRGFVILDAQDRAEKIWHDATQLAFAQGLEVIEDKGLLAEIAGLVEWPVVLMGRIEERFLHLPPEVLSTSMKEHQKFLSVRDPGTGRVTGYVVVANRETADGGAAVLAGNAKVLAARLSDAVFFWENDLRTPLGEMAAKLDTVTFHNKLGTQGARIARIAALARELAPLVGADPELAERAAKLAKADLASQMVYEFPELQGVMGKYYAEKAGEDGAVALAAEQHYSPLGPSDFVPSEPVPVAVALADKLDTLTGFWAIDEKPTGSKDPFALRRAALGVIRLVLENALRLNIGRLIADHGSRMESDLIASIHEGQSLIASGKYVEMRAMYDAVPVEKRAERRLTLHYDPFEQANVVDLLAFFADRLKVYLRDQGIRHDAIDAAFQLGGQDDLTLLVARVRALNDFLEARDAANLLQGYKRAVNILEAEEKRDGVEYSLPPEPKLAETPEEGALFDALDAAEAAIAPALAREDFGAAMTALSGLRAPIDAFFDTTVVNAPSAIIRRNRLCLLNRIRAVMNQVAIFSAIEG</sequence>
<keyword evidence="7 11" id="KW-0067">ATP-binding</keyword>
<evidence type="ECO:0000256" key="10">
    <source>
        <dbReference type="ARBA" id="ARBA00047937"/>
    </source>
</evidence>
<dbReference type="PANTHER" id="PTHR30075:SF2">
    <property type="entry name" value="GLYCINE--TRNA LIGASE, CHLOROPLASTIC_MITOCHONDRIAL 2"/>
    <property type="match status" value="1"/>
</dbReference>
<dbReference type="GO" id="GO:0004814">
    <property type="term" value="F:arginine-tRNA ligase activity"/>
    <property type="evidence" value="ECO:0007669"/>
    <property type="project" value="InterPro"/>
</dbReference>
<keyword evidence="9 11" id="KW-0030">Aminoacyl-tRNA synthetase</keyword>
<dbReference type="InterPro" id="IPR015944">
    <property type="entry name" value="Gly-tRNA-synth_bsu"/>
</dbReference>
<dbReference type="GO" id="GO:0006420">
    <property type="term" value="P:arginyl-tRNA aminoacylation"/>
    <property type="evidence" value="ECO:0007669"/>
    <property type="project" value="InterPro"/>
</dbReference>
<comment type="subunit">
    <text evidence="3 11">Tetramer of two alpha and two beta subunits.</text>
</comment>
<comment type="subcellular location">
    <subcellularLocation>
        <location evidence="1 11">Cytoplasm</location>
    </subcellularLocation>
</comment>
<dbReference type="EMBL" id="QFPW01000008">
    <property type="protein sequence ID" value="PZQ49285.1"/>
    <property type="molecule type" value="Genomic_DNA"/>
</dbReference>
<keyword evidence="4 11" id="KW-0963">Cytoplasm</keyword>
<gene>
    <name evidence="11" type="primary">glyS</name>
    <name evidence="13" type="ORF">DI556_12095</name>
</gene>
<dbReference type="GO" id="GO:0005829">
    <property type="term" value="C:cytosol"/>
    <property type="evidence" value="ECO:0007669"/>
    <property type="project" value="TreeGrafter"/>
</dbReference>
<name>A0A2W5NET3_RHOSU</name>
<dbReference type="Proteomes" id="UP000249185">
    <property type="component" value="Unassembled WGS sequence"/>
</dbReference>
<evidence type="ECO:0000313" key="13">
    <source>
        <dbReference type="EMBL" id="PZQ49285.1"/>
    </source>
</evidence>
<organism evidence="13 14">
    <name type="scientific">Rhodovulum sulfidophilum</name>
    <name type="common">Rhodobacter sulfidophilus</name>
    <dbReference type="NCBI Taxonomy" id="35806"/>
    <lineage>
        <taxon>Bacteria</taxon>
        <taxon>Pseudomonadati</taxon>
        <taxon>Pseudomonadota</taxon>
        <taxon>Alphaproteobacteria</taxon>
        <taxon>Rhodobacterales</taxon>
        <taxon>Paracoccaceae</taxon>
        <taxon>Rhodovulum</taxon>
    </lineage>
</organism>
<dbReference type="PRINTS" id="PR01045">
    <property type="entry name" value="TRNASYNTHGB"/>
</dbReference>
<dbReference type="HAMAP" id="MF_00255">
    <property type="entry name" value="Gly_tRNA_synth_beta"/>
    <property type="match status" value="1"/>
</dbReference>
<evidence type="ECO:0000259" key="12">
    <source>
        <dbReference type="Pfam" id="PF05746"/>
    </source>
</evidence>